<evidence type="ECO:0008006" key="4">
    <source>
        <dbReference type="Google" id="ProtNLM"/>
    </source>
</evidence>
<sequence>MPTTDCHSDNAKSKGSQSEEIPVPTSVLPLTIAPPSLKRRASEADLDLSLTVKRARLTYTNDDAHDGSSASDTTKAFITDHASSRSDKQCSECIGPGDQPGTIDTSISITPIQVSTVSGTLLVDVPGEEQPSTKAVETHHKQVNIQSSELLPSDLPECKDRSLVNSPPLPEIACKSPIKVTPTTSEQQTTKPLLLPLELHDLILNCFWDDTNVSSGPVGYHVIRNCIKVCSRWYAAARPHFFREVTVLNPKRLNGLISLVRDDPNIATWIRKIKLHGVTEPLRPFGERQPDNVEKDHDNWLYKFPLCFDVPLPNLRKIELNQFAHVSRRREDCEAFARWIPGLATLKSVEILSVYQSEMSSNSFAAIARAFPRLTNVDFTFVNFLRPNIGVLVDKSFIPAKVDPPSSPIVPSEAESLSEDPSLNHCPVEYPLLHPLPSLQSFDAKNAEGKLFYFNVLRDWISPKTLAQSLHTMILGYQVDLKSVATLLSDLGASPKLEHLQLHVGWYRDFFVECNVDISRLTNLKDLVLLSDRTSTTEISLNCRQLLSQVATTQLKSITLIVYYDRKYIKKQLAGIDADLSEEKFNKLEAVHVKLINTAWTTDTPQKRRRLVREIRPKIKKLLPLTNKRGILEISPWYG</sequence>
<evidence type="ECO:0000256" key="1">
    <source>
        <dbReference type="SAM" id="MobiDB-lite"/>
    </source>
</evidence>
<accession>A0AAW0FI69</accession>
<organism evidence="2 3">
    <name type="scientific">Cerrena zonata</name>
    <dbReference type="NCBI Taxonomy" id="2478898"/>
    <lineage>
        <taxon>Eukaryota</taxon>
        <taxon>Fungi</taxon>
        <taxon>Dikarya</taxon>
        <taxon>Basidiomycota</taxon>
        <taxon>Agaricomycotina</taxon>
        <taxon>Agaricomycetes</taxon>
        <taxon>Polyporales</taxon>
        <taxon>Cerrenaceae</taxon>
        <taxon>Cerrena</taxon>
    </lineage>
</organism>
<keyword evidence="3" id="KW-1185">Reference proteome</keyword>
<gene>
    <name evidence="2" type="ORF">QCA50_020128</name>
</gene>
<evidence type="ECO:0000313" key="3">
    <source>
        <dbReference type="Proteomes" id="UP001385951"/>
    </source>
</evidence>
<proteinExistence type="predicted"/>
<comment type="caution">
    <text evidence="2">The sequence shown here is derived from an EMBL/GenBank/DDBJ whole genome shotgun (WGS) entry which is preliminary data.</text>
</comment>
<dbReference type="Proteomes" id="UP001385951">
    <property type="component" value="Unassembled WGS sequence"/>
</dbReference>
<dbReference type="EMBL" id="JASBNA010000101">
    <property type="protein sequence ID" value="KAK7676872.1"/>
    <property type="molecule type" value="Genomic_DNA"/>
</dbReference>
<name>A0AAW0FI69_9APHY</name>
<protein>
    <recommendedName>
        <fullName evidence="4">F-box domain-containing protein</fullName>
    </recommendedName>
</protein>
<evidence type="ECO:0000313" key="2">
    <source>
        <dbReference type="EMBL" id="KAK7676872.1"/>
    </source>
</evidence>
<dbReference type="AlphaFoldDB" id="A0AAW0FI69"/>
<feature type="region of interest" description="Disordered" evidence="1">
    <location>
        <begin position="1"/>
        <end position="27"/>
    </location>
</feature>
<feature type="compositionally biased region" description="Basic and acidic residues" evidence="1">
    <location>
        <begin position="1"/>
        <end position="12"/>
    </location>
</feature>
<reference evidence="2 3" key="1">
    <citation type="submission" date="2022-09" db="EMBL/GenBank/DDBJ databases">
        <authorList>
            <person name="Palmer J.M."/>
        </authorList>
    </citation>
    <scope>NUCLEOTIDE SEQUENCE [LARGE SCALE GENOMIC DNA]</scope>
    <source>
        <strain evidence="2 3">DSM 7382</strain>
    </source>
</reference>